<evidence type="ECO:0000259" key="4">
    <source>
        <dbReference type="Pfam" id="PF03486"/>
    </source>
</evidence>
<dbReference type="InterPro" id="IPR057661">
    <property type="entry name" value="RsdA/BaiN/AoA(So)_Rossmann"/>
</dbReference>
<dbReference type="PANTHER" id="PTHR42887:SF2">
    <property type="entry name" value="OS12G0638800 PROTEIN"/>
    <property type="match status" value="1"/>
</dbReference>
<evidence type="ECO:0000313" key="6">
    <source>
        <dbReference type="EMBL" id="PIQ68582.1"/>
    </source>
</evidence>
<dbReference type="Gene3D" id="3.50.50.60">
    <property type="entry name" value="FAD/NAD(P)-binding domain"/>
    <property type="match status" value="1"/>
</dbReference>
<accession>A0A2H0KBE5</accession>
<name>A0A2H0KBE5_9BACT</name>
<dbReference type="Gene3D" id="2.40.30.10">
    <property type="entry name" value="Translation factors"/>
    <property type="match status" value="1"/>
</dbReference>
<dbReference type="InterPro" id="IPR004792">
    <property type="entry name" value="BaiN-like"/>
</dbReference>
<reference evidence="6 7" key="1">
    <citation type="submission" date="2017-09" db="EMBL/GenBank/DDBJ databases">
        <title>Depth-based differentiation of microbial function through sediment-hosted aquifers and enrichment of novel symbionts in the deep terrestrial subsurface.</title>
        <authorList>
            <person name="Probst A.J."/>
            <person name="Ladd B."/>
            <person name="Jarett J.K."/>
            <person name="Geller-Mcgrath D.E."/>
            <person name="Sieber C.M."/>
            <person name="Emerson J.B."/>
            <person name="Anantharaman K."/>
            <person name="Thomas B.C."/>
            <person name="Malmstrom R."/>
            <person name="Stieglmeier M."/>
            <person name="Klingl A."/>
            <person name="Woyke T."/>
            <person name="Ryan C.M."/>
            <person name="Banfield J.F."/>
        </authorList>
    </citation>
    <scope>NUCLEOTIDE SEQUENCE [LARGE SCALE GENOMIC DNA]</scope>
    <source>
        <strain evidence="6">CG11_big_fil_rev_8_21_14_0_20_46_11</strain>
    </source>
</reference>
<sequence>MGRVEQETIYDLIVVGGGASGLMAAGRAGERGKKVLLLEKNKRLGEKLRITGGGRCNILNAEPDPRILLKSYGKAEQFLYSLFSEFGMEEAKAFFESRGLPIVVQARKRAFPKSENAEDVAVVLEKYVKAGNVTVRFGSPVTKVRHEDNRITGVMVGGKLHTAREYLFSTGSVSHPETGSTGDGFEWLHELGHTVHKPTPTIVPISVKEDWSKSLAGVSLSFMKITFYVEGKKAFSEMGKVLFTHFGLSGPLILNNAHKVADLLHDGLVTATIDAYPHTDLGALDKQIVKIFDVSKNKTLKNVLKDFIPHGTSRGMGMLLGETIDISKKVHSVSKEERKAIGQLLKRLPLTVTGLMGFDRAVVADGGVTLDEVDTRTMRSKKAPNLFVTGDLLHINRPSGGFSLQLCWSTGYVVGNNVGVTPHTPQFLLCKGGGESSRRRILKSLLR</sequence>
<proteinExistence type="predicted"/>
<dbReference type="Gene3D" id="1.10.8.260">
    <property type="entry name" value="HI0933 insert domain-like"/>
    <property type="match status" value="1"/>
</dbReference>
<feature type="domain" description="RsdA/BaiN/AoA(So)-like insert" evidence="5">
    <location>
        <begin position="200"/>
        <end position="363"/>
    </location>
</feature>
<dbReference type="PRINTS" id="PR00411">
    <property type="entry name" value="PNDRDTASEI"/>
</dbReference>
<dbReference type="InterPro" id="IPR023166">
    <property type="entry name" value="BaiN-like_dom_sf"/>
</dbReference>
<organism evidence="6 7">
    <name type="scientific">Candidatus Taylorbacteria bacterium CG11_big_fil_rev_8_21_14_0_20_46_11</name>
    <dbReference type="NCBI Taxonomy" id="1975025"/>
    <lineage>
        <taxon>Bacteria</taxon>
        <taxon>Candidatus Tayloriibacteriota</taxon>
    </lineage>
</organism>
<dbReference type="AlphaFoldDB" id="A0A2H0KBE5"/>
<dbReference type="SUPFAM" id="SSF51905">
    <property type="entry name" value="FAD/NAD(P)-binding domain"/>
    <property type="match status" value="1"/>
</dbReference>
<dbReference type="NCBIfam" id="TIGR00275">
    <property type="entry name" value="aminoacetone oxidase family FAD-binding enzyme"/>
    <property type="match status" value="1"/>
</dbReference>
<dbReference type="InterPro" id="IPR036188">
    <property type="entry name" value="FAD/NAD-bd_sf"/>
</dbReference>
<dbReference type="Proteomes" id="UP000229342">
    <property type="component" value="Unassembled WGS sequence"/>
</dbReference>
<protein>
    <submittedName>
        <fullName evidence="6">Aminoacetone oxidase family FAD-binding enzyme</fullName>
    </submittedName>
</protein>
<dbReference type="InterPro" id="IPR055178">
    <property type="entry name" value="RsdA/BaiN/AoA(So)-like_dom"/>
</dbReference>
<dbReference type="Pfam" id="PF03486">
    <property type="entry name" value="HI0933_like"/>
    <property type="match status" value="1"/>
</dbReference>
<dbReference type="Pfam" id="PF22780">
    <property type="entry name" value="HI0933_like_1st"/>
    <property type="match status" value="1"/>
</dbReference>
<evidence type="ECO:0000256" key="2">
    <source>
        <dbReference type="ARBA" id="ARBA00022630"/>
    </source>
</evidence>
<comment type="cofactor">
    <cofactor evidence="1">
        <name>FAD</name>
        <dbReference type="ChEBI" id="CHEBI:57692"/>
    </cofactor>
</comment>
<dbReference type="EMBL" id="PCVG01000043">
    <property type="protein sequence ID" value="PIQ68582.1"/>
    <property type="molecule type" value="Genomic_DNA"/>
</dbReference>
<dbReference type="PANTHER" id="PTHR42887">
    <property type="entry name" value="OS12G0638800 PROTEIN"/>
    <property type="match status" value="1"/>
</dbReference>
<evidence type="ECO:0000313" key="7">
    <source>
        <dbReference type="Proteomes" id="UP000229342"/>
    </source>
</evidence>
<dbReference type="SUPFAM" id="SSF160996">
    <property type="entry name" value="HI0933 insert domain-like"/>
    <property type="match status" value="1"/>
</dbReference>
<comment type="caution">
    <text evidence="6">The sequence shown here is derived from an EMBL/GenBank/DDBJ whole genome shotgun (WGS) entry which is preliminary data.</text>
</comment>
<gene>
    <name evidence="6" type="ORF">COV91_03355</name>
</gene>
<evidence type="ECO:0000256" key="3">
    <source>
        <dbReference type="ARBA" id="ARBA00022827"/>
    </source>
</evidence>
<keyword evidence="2" id="KW-0285">Flavoprotein</keyword>
<evidence type="ECO:0000259" key="5">
    <source>
        <dbReference type="Pfam" id="PF22780"/>
    </source>
</evidence>
<evidence type="ECO:0000256" key="1">
    <source>
        <dbReference type="ARBA" id="ARBA00001974"/>
    </source>
</evidence>
<keyword evidence="3" id="KW-0274">FAD</keyword>
<feature type="domain" description="RsdA/BaiN/AoA(So)-like Rossmann fold-like" evidence="4">
    <location>
        <begin position="11"/>
        <end position="416"/>
    </location>
</feature>